<dbReference type="EMBL" id="NQJD01000002">
    <property type="protein sequence ID" value="TAA76099.1"/>
    <property type="molecule type" value="Genomic_DNA"/>
</dbReference>
<protein>
    <submittedName>
        <fullName evidence="1">Uncharacterized protein</fullName>
    </submittedName>
</protein>
<comment type="caution">
    <text evidence="1">The sequence shown here is derived from an EMBL/GenBank/DDBJ whole genome shotgun (WGS) entry which is preliminary data.</text>
</comment>
<gene>
    <name evidence="1" type="ORF">CDV28_102229</name>
</gene>
<organism evidence="1 2">
    <name type="scientific">Candidatus Electronema aureum</name>
    <dbReference type="NCBI Taxonomy" id="2005002"/>
    <lineage>
        <taxon>Bacteria</taxon>
        <taxon>Pseudomonadati</taxon>
        <taxon>Thermodesulfobacteriota</taxon>
        <taxon>Desulfobulbia</taxon>
        <taxon>Desulfobulbales</taxon>
        <taxon>Desulfobulbaceae</taxon>
        <taxon>Candidatus Electronema</taxon>
    </lineage>
</organism>
<evidence type="ECO:0000313" key="1">
    <source>
        <dbReference type="EMBL" id="TAA76099.1"/>
    </source>
</evidence>
<accession>A0A521G506</accession>
<evidence type="ECO:0000313" key="2">
    <source>
        <dbReference type="Proteomes" id="UP000316238"/>
    </source>
</evidence>
<dbReference type="Proteomes" id="UP000316238">
    <property type="component" value="Unassembled WGS sequence"/>
</dbReference>
<dbReference type="AlphaFoldDB" id="A0A521G506"/>
<name>A0A521G506_9BACT</name>
<proteinExistence type="predicted"/>
<sequence>MRKKIEIRKTPFVLLVFFLLLWIVGVTLNEPARVLEQAKSICLSCIGIG</sequence>
<reference evidence="1" key="1">
    <citation type="submission" date="2017-07" db="EMBL/GenBank/DDBJ databases">
        <title>The cable genome - Insights into the physiology and evolution of filamentous bacteria capable of sulfide oxidation via long distance electron transfer.</title>
        <authorList>
            <person name="Thorup C."/>
            <person name="Bjerg J.T."/>
            <person name="Schreiber L."/>
            <person name="Nielsen L.P."/>
            <person name="Kjeldsen K.U."/>
            <person name="Boesen T."/>
            <person name="Boggild A."/>
            <person name="Meysman F."/>
            <person name="Geelhoed J."/>
            <person name="Schramm A."/>
        </authorList>
    </citation>
    <scope>NUCLEOTIDE SEQUENCE [LARGE SCALE GENOMIC DNA]</scope>
    <source>
        <strain evidence="1">GS</strain>
    </source>
</reference>
<keyword evidence="2" id="KW-1185">Reference proteome</keyword>